<proteinExistence type="predicted"/>
<gene>
    <name evidence="2" type="ordered locus">HMPREF0733_11135</name>
</gene>
<protein>
    <submittedName>
        <fullName evidence="2">Uncharacterized protein</fullName>
    </submittedName>
</protein>
<dbReference type="Proteomes" id="UP000000387">
    <property type="component" value="Chromosome"/>
</dbReference>
<evidence type="ECO:0000256" key="1">
    <source>
        <dbReference type="SAM" id="MobiDB-lite"/>
    </source>
</evidence>
<dbReference type="EMBL" id="CP002280">
    <property type="protein sequence ID" value="ADP40592.1"/>
    <property type="molecule type" value="Genomic_DNA"/>
</dbReference>
<evidence type="ECO:0000313" key="2">
    <source>
        <dbReference type="EMBL" id="ADP40592.1"/>
    </source>
</evidence>
<evidence type="ECO:0000313" key="3">
    <source>
        <dbReference type="Proteomes" id="UP000000387"/>
    </source>
</evidence>
<dbReference type="HOGENOM" id="CLU_2737556_0_0_11"/>
<organism evidence="2 3">
    <name type="scientific">Rothia dentocariosa (strain ATCC 17931 / CDC X599 / XDIA)</name>
    <dbReference type="NCBI Taxonomy" id="762948"/>
    <lineage>
        <taxon>Bacteria</taxon>
        <taxon>Bacillati</taxon>
        <taxon>Actinomycetota</taxon>
        <taxon>Actinomycetes</taxon>
        <taxon>Micrococcales</taxon>
        <taxon>Micrococcaceae</taxon>
        <taxon>Rothia</taxon>
    </lineage>
</organism>
<sequence>MYSSVYDELQGHQTFTTEGRYTPLLPLMEQEAHTIKNRERFLHSGAVKLLPNEENAPGTQLSAADPKYATP</sequence>
<feature type="region of interest" description="Disordered" evidence="1">
    <location>
        <begin position="49"/>
        <end position="71"/>
    </location>
</feature>
<dbReference type="AlphaFoldDB" id="E3H489"/>
<reference evidence="3" key="1">
    <citation type="submission" date="2010-10" db="EMBL/GenBank/DDBJ databases">
        <title>The complete genome of Rothia dentocariosa ATCC 17931.</title>
        <authorList>
            <person name="Muzny D."/>
            <person name="Qin X."/>
            <person name="Buhay C."/>
            <person name="Dugan-Rocha S."/>
            <person name="Ding Y."/>
            <person name="Chen G."/>
            <person name="Hawes A."/>
            <person name="Holder M."/>
            <person name="Jhangiani S."/>
            <person name="Johnson A."/>
            <person name="Khan Z."/>
            <person name="Li Z."/>
            <person name="Liu W."/>
            <person name="Liu X."/>
            <person name="Perez L."/>
            <person name="Shen H."/>
            <person name="Wang Q."/>
            <person name="Watt J."/>
            <person name="Xi L."/>
            <person name="Xin Y."/>
            <person name="Zhou J."/>
            <person name="Deng J."/>
            <person name="Jiang H."/>
            <person name="Liu Y."/>
            <person name="Qu J."/>
            <person name="Song X.-Z."/>
            <person name="Zhang L."/>
            <person name="Villasana D."/>
            <person name="Johnson A."/>
            <person name="Liu J."/>
            <person name="Liyanage D."/>
            <person name="Lorensuhewa L."/>
            <person name="Robinson T."/>
            <person name="Song A."/>
            <person name="Song B.-B."/>
            <person name="Dinh H."/>
            <person name="Thornton R."/>
            <person name="Coyle M."/>
            <person name="Francisco L."/>
            <person name="Jackson L."/>
            <person name="Javaid M."/>
            <person name="Korchina V."/>
            <person name="Kovar C."/>
            <person name="Mata R."/>
            <person name="Mathew T."/>
            <person name="Ngo R."/>
            <person name="Nguyen L."/>
            <person name="Nguyen N."/>
            <person name="Okwuonu G."/>
            <person name="Ongeri F."/>
            <person name="Pham C."/>
            <person name="Simmons D."/>
            <person name="Wilczek-Boney K."/>
            <person name="Hale W."/>
            <person name="Jakkamsetti A."/>
            <person name="Pham P."/>
            <person name="Ruth R."/>
            <person name="San Lucas F."/>
            <person name="Warren J."/>
            <person name="Zhang J."/>
            <person name="Zhao Z."/>
            <person name="Zhou C."/>
            <person name="Zhu D."/>
            <person name="Lee S."/>
            <person name="Bess C."/>
            <person name="Blankenburg K."/>
            <person name="Forbes L."/>
            <person name="Fu Q."/>
            <person name="Gubbala S."/>
            <person name="Hirani K."/>
            <person name="Jayaseelan J.C."/>
            <person name="Lara F."/>
            <person name="Munidasa M."/>
            <person name="Palculict T."/>
            <person name="Patil S."/>
            <person name="Pu L.-L."/>
            <person name="Saada N."/>
            <person name="Tang L."/>
            <person name="Weissenberger G."/>
            <person name="Zhu Y."/>
            <person name="Hemphill L."/>
            <person name="Shang Y."/>
            <person name="Youmans B."/>
            <person name="Ayvaz T."/>
            <person name="Ross M."/>
            <person name="Santibanez J."/>
            <person name="Aqrawi P."/>
            <person name="Gross S."/>
            <person name="Joshi V."/>
            <person name="Fowler G."/>
            <person name="Nazareth L."/>
            <person name="Reid J."/>
            <person name="Worley K."/>
            <person name="Petrosino J."/>
            <person name="Highlander S."/>
            <person name="Gibbs R."/>
        </authorList>
    </citation>
    <scope>NUCLEOTIDE SEQUENCE [LARGE SCALE GENOMIC DNA]</scope>
    <source>
        <strain evidence="3">ATCC 17931 / CDC X599 / XDIA</strain>
    </source>
</reference>
<dbReference type="KEGG" id="rdn:HMPREF0733_11135"/>
<name>E3H489_ROTDC</name>
<accession>E3H489</accession>